<dbReference type="AlphaFoldDB" id="T0BEE2"/>
<reference evidence="2" key="1">
    <citation type="journal article" date="2022" name="G3 (Bethesda)">
        <title>Unveiling the complete genome sequence of Alicyclobacillus acidoterrestris DSM 3922T, a taint-producing strain.</title>
        <authorList>
            <person name="Leonardo I.C."/>
            <person name="Barreto Crespo M.T."/>
            <person name="Gaspar F.B."/>
        </authorList>
    </citation>
    <scope>NUCLEOTIDE SEQUENCE [LARGE SCALE GENOMIC DNA]</scope>
    <source>
        <strain evidence="2">DSM 3922</strain>
    </source>
</reference>
<keyword evidence="2" id="KW-1185">Reference proteome</keyword>
<dbReference type="EMBL" id="CP080467">
    <property type="protein sequence ID" value="UNO50514.1"/>
    <property type="molecule type" value="Genomic_DNA"/>
</dbReference>
<evidence type="ECO:0000313" key="2">
    <source>
        <dbReference type="Proteomes" id="UP000829401"/>
    </source>
</evidence>
<organism evidence="1 2">
    <name type="scientific">Alicyclobacillus acidoterrestris (strain ATCC 49025 / DSM 3922 / CIP 106132 / NCIMB 13137 / GD3B)</name>
    <dbReference type="NCBI Taxonomy" id="1356854"/>
    <lineage>
        <taxon>Bacteria</taxon>
        <taxon>Bacillati</taxon>
        <taxon>Bacillota</taxon>
        <taxon>Bacilli</taxon>
        <taxon>Bacillales</taxon>
        <taxon>Alicyclobacillaceae</taxon>
        <taxon>Alicyclobacillus</taxon>
    </lineage>
</organism>
<dbReference type="RefSeq" id="WP_021298224.1">
    <property type="nucleotide sequence ID" value="NZ_AURB01000179.1"/>
</dbReference>
<sequence>MEMNMDMRDVAFANLGADTLQDIKRLEEQLRAKTNKSIILLAYEETDSTTEPKDSSR</sequence>
<accession>T0BEE2</accession>
<gene>
    <name evidence="1" type="ORF">K1I37_08670</name>
</gene>
<dbReference type="Proteomes" id="UP000829401">
    <property type="component" value="Chromosome"/>
</dbReference>
<protein>
    <submittedName>
        <fullName evidence="1">Uncharacterized protein</fullName>
    </submittedName>
</protein>
<dbReference type="KEGG" id="aaco:K1I37_08670"/>
<name>T0BEE2_ALIAG</name>
<proteinExistence type="predicted"/>
<evidence type="ECO:0000313" key="1">
    <source>
        <dbReference type="EMBL" id="UNO50514.1"/>
    </source>
</evidence>
<accession>A0A9E7CRW1</accession>